<comment type="caution">
    <text evidence="2">The sequence shown here is derived from an EMBL/GenBank/DDBJ whole genome shotgun (WGS) entry which is preliminary data.</text>
</comment>
<gene>
    <name evidence="2" type="ORF">C8035_v001266</name>
</gene>
<reference evidence="2 3" key="1">
    <citation type="submission" date="2018-11" db="EMBL/GenBank/DDBJ databases">
        <title>Genome sequence and assembly of Colletotrichum spinosum.</title>
        <authorList>
            <person name="Gan P."/>
            <person name="Shirasu K."/>
        </authorList>
    </citation>
    <scope>NUCLEOTIDE SEQUENCE [LARGE SCALE GENOMIC DNA]</scope>
    <source>
        <strain evidence="2 3">CBS 515.97</strain>
    </source>
</reference>
<feature type="region of interest" description="Disordered" evidence="1">
    <location>
        <begin position="40"/>
        <end position="216"/>
    </location>
</feature>
<accession>A0A4V6QEE0</accession>
<sequence length="281" mass="31912">MRCQIRRRPRQIPRIRRVWLRSRCLAHGDDRRLGRREHLGGLRGRRAHSSLERGHHRQRLLHHQDHLRPRRAPPHQRGQALGKRQGGKTLARVRGQRERGRGNPPPAVPHLRPRRLRGPHHHGRNVRRRARHVAPREAASPLGARHGVGVPRLDVRLPHPGSRPQGHRSGNPGVRGREDRRAARSGLPDRREGGGLAPRVGRHPASPVRTTGPGNDAAGGLFACEDAEPDPRRGFCEFVDLEEGRGRVGKRAHQRQGARDNLVQRSDNLRREQETAVERDY</sequence>
<evidence type="ECO:0000313" key="2">
    <source>
        <dbReference type="EMBL" id="TDZ31719.1"/>
    </source>
</evidence>
<organism evidence="2 3">
    <name type="scientific">Colletotrichum spinosum</name>
    <dbReference type="NCBI Taxonomy" id="1347390"/>
    <lineage>
        <taxon>Eukaryota</taxon>
        <taxon>Fungi</taxon>
        <taxon>Dikarya</taxon>
        <taxon>Ascomycota</taxon>
        <taxon>Pezizomycotina</taxon>
        <taxon>Sordariomycetes</taxon>
        <taxon>Hypocreomycetidae</taxon>
        <taxon>Glomerellales</taxon>
        <taxon>Glomerellaceae</taxon>
        <taxon>Colletotrichum</taxon>
        <taxon>Colletotrichum orbiculare species complex</taxon>
    </lineage>
</organism>
<feature type="compositionally biased region" description="Basic and acidic residues" evidence="1">
    <location>
        <begin position="175"/>
        <end position="193"/>
    </location>
</feature>
<protein>
    <submittedName>
        <fullName evidence="2">Uncharacterized protein</fullName>
    </submittedName>
</protein>
<keyword evidence="3" id="KW-1185">Reference proteome</keyword>
<feature type="region of interest" description="Disordered" evidence="1">
    <location>
        <begin position="244"/>
        <end position="281"/>
    </location>
</feature>
<proteinExistence type="predicted"/>
<feature type="compositionally biased region" description="Basic residues" evidence="1">
    <location>
        <begin position="43"/>
        <end position="61"/>
    </location>
</feature>
<feature type="compositionally biased region" description="Basic residues" evidence="1">
    <location>
        <begin position="111"/>
        <end position="133"/>
    </location>
</feature>
<evidence type="ECO:0000313" key="3">
    <source>
        <dbReference type="Proteomes" id="UP000295083"/>
    </source>
</evidence>
<dbReference type="Proteomes" id="UP000295083">
    <property type="component" value="Unassembled WGS sequence"/>
</dbReference>
<feature type="compositionally biased region" description="Basic and acidic residues" evidence="1">
    <location>
        <begin position="267"/>
        <end position="281"/>
    </location>
</feature>
<evidence type="ECO:0000256" key="1">
    <source>
        <dbReference type="SAM" id="MobiDB-lite"/>
    </source>
</evidence>
<feature type="compositionally biased region" description="Basic residues" evidence="1">
    <location>
        <begin position="247"/>
        <end position="256"/>
    </location>
</feature>
<dbReference type="EMBL" id="QAPG01000096">
    <property type="protein sequence ID" value="TDZ31719.1"/>
    <property type="molecule type" value="Genomic_DNA"/>
</dbReference>
<name>A0A4V6QEE0_9PEZI</name>
<dbReference type="AlphaFoldDB" id="A0A4V6QEE0"/>